<feature type="domain" description="SAC3/GANP/THP3 conserved" evidence="2">
    <location>
        <begin position="53"/>
        <end position="345"/>
    </location>
</feature>
<dbReference type="InterPro" id="IPR005062">
    <property type="entry name" value="SAC3/GANP/THP3_conserved"/>
</dbReference>
<sequence length="1399" mass="164470">MNYDSLKKIILSRAETAEEKFKILDARDKLFKLMQVKDPLLKREALCATCPDMCPEKERLLREYQNRGSIFEMTNFSKIYGFNHSLAVKEYARSSADQEEPLPHDLRPVHVLTMTMNHLLHNVADFCELSDDNLEEWYMFMWDRTRALRKELTQQAVCCKESLSLIEQCARFHIHCAERLVDQDSSIYDDKINTENLTKCLQTLKSMYKDLAKEDVNCPNEAEFVCYTLLLNLNNSSFFTELSDMSESIMASDEVKFALDVMVAWETKNYIRFFNLVKKTTYLNCCILRRYFGEMRLYAIKTMIRSYCTKNTSPLIELSRFVINLNFEGEEECIEFLSHCNFDFRENDGVNAVNFNRLHFQNPSTLLNTGRAHIFIGEKKKIPLSALLAGGTLPPKLFENYVPVNSFTENGELKDVSMLKLDSDDEILNVPESDDQTDRSVDLETRKENYLQPISTDIFNKGKSREFSFNSGLETKRENEFVYSNNPLVTSNQSSTFSFGSFTLNKHPEASNTFKEIFQNKTKTGSKIFDNSVTSTNNILNAEWSQQQNNSRGFFGSEKNNLPLFKAPSIFNKGNMAEKDVGSYSAIFESSNNYGINKNSVVGSGFQFKIDSSPLKKEFNNDNLIINNNLFDVNKEKTENYTNEEMNRKRKRNQQNEKEEKEEGEGEGDKKIIIIEKNILFEEKRKKELEENEKRERMKKQEEEEEEDMRIEMEKKKRKEEEEKERKRKQMENEERLKELEKIKIKEEMEYRQKVNDKLKKLKENWLKWKTKIIFNKWRIKTWDNIEERKMIKYFKETKLRYPPVCSEELLNGNPYGLVIPNTLIFEKFKNWRKDLMTQIPKSNKLLILNDNLPLIKVNRIVEKILENRAKSENCKRDPFLWKLIISVPDELECPEHWKSIETFVEMHFVKKFQWDFGKENGPLYCQNGARKSFKYFISIRKLRGSKLYEGSHQSNSTAIEGCCAVIYFTTKMENCNSGKKMERLKAILKSKPSNPKVPVIVYALTDKPEDENEIKKTFNAEEPLLESHVSECHVISVVNGKHHMVQKLIECLKLAAEKTAVPYLLNISNLSEFFTETRIDSIWRRIGIGLSNFKLVLDEPKVLIEFYNSCIDELINVFLTDVTREEFSIVEEFLEIPKLVRPKKTLAYEEKLKENLNKMKLPRWPIETPKSCHQLNYRIHQYCKNIVNNDRLYNIIRRFLLWKGLDIYCDEDINEILINFPWIQMFQELTRVKAEQLKEDLIKNNSKESVVVYDEEKIVKISFEPSFVSKIIKKCSRGGESEESDSMSPRLENDSIVYAYSAALDRKNKKRKRDDYLEESLNALFSTPANKRLITEEEEEEEEESQNSNPTLELIQIENNLRSLNERLDKIKKKYLENESFITKVIFTLIFYPFCIKM</sequence>
<dbReference type="OrthoDB" id="21502at2759"/>
<feature type="compositionally biased region" description="Acidic residues" evidence="1">
    <location>
        <begin position="1337"/>
        <end position="1346"/>
    </location>
</feature>
<reference evidence="3" key="1">
    <citation type="submission" date="2007-04" db="EMBL/GenBank/DDBJ databases">
        <title>Annotation of Pediculus humanus corporis strain USDA.</title>
        <authorList>
            <person name="Kirkness E."/>
            <person name="Hannick L."/>
            <person name="Hass B."/>
            <person name="Bruggner R."/>
            <person name="Lawson D."/>
            <person name="Bidwell S."/>
            <person name="Joardar V."/>
            <person name="Caler E."/>
            <person name="Walenz B."/>
            <person name="Inman J."/>
            <person name="Schobel S."/>
            <person name="Galinsky K."/>
            <person name="Amedeo P."/>
            <person name="Strausberg R."/>
        </authorList>
    </citation>
    <scope>NUCLEOTIDE SEQUENCE</scope>
    <source>
        <strain evidence="3">USDA</strain>
    </source>
</reference>
<dbReference type="RefSeq" id="XP_002425028.1">
    <property type="nucleotide sequence ID" value="XM_002424983.1"/>
</dbReference>
<dbReference type="HOGENOM" id="CLU_254436_0_0_1"/>
<reference evidence="4" key="3">
    <citation type="submission" date="2021-02" db="UniProtKB">
        <authorList>
            <consortium name="EnsemblMetazoa"/>
        </authorList>
    </citation>
    <scope>IDENTIFICATION</scope>
    <source>
        <strain evidence="4">USDA</strain>
    </source>
</reference>
<dbReference type="EMBL" id="AAZO01001976">
    <property type="status" value="NOT_ANNOTATED_CDS"/>
    <property type="molecule type" value="Genomic_DNA"/>
</dbReference>
<dbReference type="STRING" id="121224.E0VFY4"/>
<feature type="region of interest" description="Disordered" evidence="1">
    <location>
        <begin position="1333"/>
        <end position="1353"/>
    </location>
</feature>
<dbReference type="eggNOG" id="KOG1860">
    <property type="taxonomic scope" value="Eukaryota"/>
</dbReference>
<feature type="region of interest" description="Disordered" evidence="1">
    <location>
        <begin position="637"/>
        <end position="667"/>
    </location>
</feature>
<evidence type="ECO:0000259" key="2">
    <source>
        <dbReference type="Pfam" id="PF03399"/>
    </source>
</evidence>
<accession>E0VFY4</accession>
<dbReference type="EMBL" id="DS235129">
    <property type="protein sequence ID" value="EEB12290.1"/>
    <property type="molecule type" value="Genomic_DNA"/>
</dbReference>
<evidence type="ECO:0000313" key="3">
    <source>
        <dbReference type="EMBL" id="EEB12290.1"/>
    </source>
</evidence>
<dbReference type="Pfam" id="PF03399">
    <property type="entry name" value="SAC3_GANP"/>
    <property type="match status" value="1"/>
</dbReference>
<dbReference type="Gene3D" id="1.25.40.990">
    <property type="match status" value="1"/>
</dbReference>
<dbReference type="VEuPathDB" id="VectorBase:PHUM169890"/>
<feature type="compositionally biased region" description="Basic and acidic residues" evidence="1">
    <location>
        <begin position="654"/>
        <end position="667"/>
    </location>
</feature>
<reference evidence="3" key="2">
    <citation type="submission" date="2007-04" db="EMBL/GenBank/DDBJ databases">
        <title>The genome of the human body louse.</title>
        <authorList>
            <consortium name="The Human Body Louse Genome Consortium"/>
            <person name="Kirkness E."/>
            <person name="Walenz B."/>
            <person name="Hass B."/>
            <person name="Bruggner R."/>
            <person name="Strausberg R."/>
        </authorList>
    </citation>
    <scope>NUCLEOTIDE SEQUENCE</scope>
    <source>
        <strain evidence="3">USDA</strain>
    </source>
</reference>
<dbReference type="PANTHER" id="PTHR12436:SF3">
    <property type="entry name" value="GERMINAL-CENTER ASSOCIATED NUCLEAR PROTEIN"/>
    <property type="match status" value="1"/>
</dbReference>
<proteinExistence type="predicted"/>
<feature type="region of interest" description="Disordered" evidence="1">
    <location>
        <begin position="690"/>
        <end position="732"/>
    </location>
</feature>
<dbReference type="CTD" id="8236683"/>
<evidence type="ECO:0000313" key="4">
    <source>
        <dbReference type="EnsemblMetazoa" id="PHUM169890-PA"/>
    </source>
</evidence>
<dbReference type="InterPro" id="IPR045107">
    <property type="entry name" value="SAC3/GANP/THP3"/>
</dbReference>
<organism>
    <name type="scientific">Pediculus humanus subsp. corporis</name>
    <name type="common">Body louse</name>
    <dbReference type="NCBI Taxonomy" id="121224"/>
    <lineage>
        <taxon>Eukaryota</taxon>
        <taxon>Metazoa</taxon>
        <taxon>Ecdysozoa</taxon>
        <taxon>Arthropoda</taxon>
        <taxon>Hexapoda</taxon>
        <taxon>Insecta</taxon>
        <taxon>Pterygota</taxon>
        <taxon>Neoptera</taxon>
        <taxon>Paraneoptera</taxon>
        <taxon>Psocodea</taxon>
        <taxon>Troctomorpha</taxon>
        <taxon>Phthiraptera</taxon>
        <taxon>Anoplura</taxon>
        <taxon>Pediculidae</taxon>
        <taxon>Pediculus</taxon>
    </lineage>
</organism>
<feature type="compositionally biased region" description="Basic and acidic residues" evidence="1">
    <location>
        <begin position="690"/>
        <end position="702"/>
    </location>
</feature>
<protein>
    <submittedName>
        <fullName evidence="3 4">80 kD MCM3-associated protein, putative</fullName>
    </submittedName>
</protein>
<dbReference type="GeneID" id="8236683"/>
<dbReference type="InParanoid" id="E0VFY4"/>
<dbReference type="GO" id="GO:0006406">
    <property type="term" value="P:mRNA export from nucleus"/>
    <property type="evidence" value="ECO:0007669"/>
    <property type="project" value="TreeGrafter"/>
</dbReference>
<dbReference type="GO" id="GO:0005737">
    <property type="term" value="C:cytoplasm"/>
    <property type="evidence" value="ECO:0007669"/>
    <property type="project" value="TreeGrafter"/>
</dbReference>
<evidence type="ECO:0000313" key="5">
    <source>
        <dbReference type="Proteomes" id="UP000009046"/>
    </source>
</evidence>
<name>E0VFY4_PEDHC</name>
<dbReference type="Proteomes" id="UP000009046">
    <property type="component" value="Unassembled WGS sequence"/>
</dbReference>
<dbReference type="KEGG" id="phu:Phum_PHUM169890"/>
<dbReference type="PANTHER" id="PTHR12436">
    <property type="entry name" value="80 KDA MCM3-ASSOCIATED PROTEIN"/>
    <property type="match status" value="1"/>
</dbReference>
<dbReference type="GO" id="GO:0070390">
    <property type="term" value="C:transcription export complex 2"/>
    <property type="evidence" value="ECO:0007669"/>
    <property type="project" value="TreeGrafter"/>
</dbReference>
<keyword evidence="5" id="KW-1185">Reference proteome</keyword>
<evidence type="ECO:0000256" key="1">
    <source>
        <dbReference type="SAM" id="MobiDB-lite"/>
    </source>
</evidence>
<dbReference type="EnsemblMetazoa" id="PHUM169890-RA">
    <property type="protein sequence ID" value="PHUM169890-PA"/>
    <property type="gene ID" value="PHUM169890"/>
</dbReference>
<feature type="compositionally biased region" description="Basic and acidic residues" evidence="1">
    <location>
        <begin position="710"/>
        <end position="732"/>
    </location>
</feature>
<gene>
    <name evidence="4" type="primary">8236683</name>
    <name evidence="3" type="ORF">Phum_PHUM169890</name>
</gene>